<sequence>MGSNIREQLFLLVEQWNFRGLAAKPPSRIGEGPGFSYGLNWALAAKGVLVKDKAFRNLESSELQQRGATVAESLSGLPVHVRGSVTGGTSELSKAQFGKLLKQVTNHLSSISNIFVHDGAIGSSSNCDAKVRVISDSPAAVLSLSNVLWKTPTRAVSHDSSPLTVYVATSISPGVAETVGLGSQGNKGFIAADIERSSLILCGKAFLDANSIKEALSALSGLIICSRGGLPLSARLLEYGDSVLLLFAPDEAIQSCSDSFVSADAGVILSAEGVAPYFQSPKSGGSNLFKLPAAVVLASSDRMQVKPANYPAVVSLPLCHYDDTENAKASRRQLKEAIYSALFDMNVPAVCAINQATLALYAARRTSGIVVNIGFHVTSVVPILNGKVMRKVGVEVVGLGALKLTGFLKELMQRNNINFASMYTIRTLKEALCYVAADYEAELSKDTEALLEVEGEGWFTLSKERFQTGEILFQPRIAGVRAMGLQQAVALCMHHCHDAELTSDDAWFKTVVLSGGTACLPGLPERLEKELHGLLPPLISHGIRIIPPPYGALTVWYGAKVISNLSNFPGPWCMTKKQCRQKSRLNLIW</sequence>
<dbReference type="SMART" id="SM00268">
    <property type="entry name" value="ACTIN"/>
    <property type="match status" value="1"/>
</dbReference>
<dbReference type="Gene3D" id="3.30.420.40">
    <property type="match status" value="2"/>
</dbReference>
<dbReference type="GO" id="GO:0004611">
    <property type="term" value="F:phosphoenolpyruvate carboxykinase activity"/>
    <property type="evidence" value="ECO:0007669"/>
    <property type="project" value="InterPro"/>
</dbReference>
<dbReference type="GO" id="GO:0017076">
    <property type="term" value="F:purine nucleotide binding"/>
    <property type="evidence" value="ECO:0007669"/>
    <property type="project" value="InterPro"/>
</dbReference>
<dbReference type="EMBL" id="RXIC02000025">
    <property type="protein sequence ID" value="KAB1205316.1"/>
    <property type="molecule type" value="Genomic_DNA"/>
</dbReference>
<evidence type="ECO:0000313" key="3">
    <source>
        <dbReference type="Proteomes" id="UP000516437"/>
    </source>
</evidence>
<accession>A0A6A1UZ13</accession>
<proteinExistence type="inferred from homology"/>
<gene>
    <name evidence="2" type="ORF">CJ030_MR7G012048</name>
</gene>
<dbReference type="FunFam" id="3.40.449.10:FF:000008">
    <property type="entry name" value="D111/G-patch domain-containing protein"/>
    <property type="match status" value="1"/>
</dbReference>
<dbReference type="Proteomes" id="UP000516437">
    <property type="component" value="Chromosome 7"/>
</dbReference>
<evidence type="ECO:0000313" key="2">
    <source>
        <dbReference type="EMBL" id="KAB1205316.1"/>
    </source>
</evidence>
<dbReference type="GO" id="GO:0006094">
    <property type="term" value="P:gluconeogenesis"/>
    <property type="evidence" value="ECO:0007669"/>
    <property type="project" value="InterPro"/>
</dbReference>
<name>A0A6A1UZ13_9ROSI</name>
<organism evidence="2 3">
    <name type="scientific">Morella rubra</name>
    <name type="common">Chinese bayberry</name>
    <dbReference type="NCBI Taxonomy" id="262757"/>
    <lineage>
        <taxon>Eukaryota</taxon>
        <taxon>Viridiplantae</taxon>
        <taxon>Streptophyta</taxon>
        <taxon>Embryophyta</taxon>
        <taxon>Tracheophyta</taxon>
        <taxon>Spermatophyta</taxon>
        <taxon>Magnoliopsida</taxon>
        <taxon>eudicotyledons</taxon>
        <taxon>Gunneridae</taxon>
        <taxon>Pentapetalae</taxon>
        <taxon>rosids</taxon>
        <taxon>fabids</taxon>
        <taxon>Fagales</taxon>
        <taxon>Myricaceae</taxon>
        <taxon>Morella</taxon>
    </lineage>
</organism>
<dbReference type="InterPro" id="IPR008210">
    <property type="entry name" value="PEP_carboxykinase_N"/>
</dbReference>
<keyword evidence="3" id="KW-1185">Reference proteome</keyword>
<dbReference type="Gene3D" id="3.40.449.10">
    <property type="entry name" value="Phosphoenolpyruvate Carboxykinase, domain 1"/>
    <property type="match status" value="1"/>
</dbReference>
<comment type="similarity">
    <text evidence="1">Belongs to the actin family.</text>
</comment>
<protein>
    <submittedName>
        <fullName evidence="2">Actin-related protein 8</fullName>
    </submittedName>
</protein>
<dbReference type="Pfam" id="PF00022">
    <property type="entry name" value="Actin"/>
    <property type="match status" value="1"/>
</dbReference>
<dbReference type="OrthoDB" id="7340501at2759"/>
<reference evidence="2 3" key="1">
    <citation type="journal article" date="2019" name="Plant Biotechnol. J.">
        <title>The red bayberry genome and genetic basis of sex determination.</title>
        <authorList>
            <person name="Jia H.M."/>
            <person name="Jia H.J."/>
            <person name="Cai Q.L."/>
            <person name="Wang Y."/>
            <person name="Zhao H.B."/>
            <person name="Yang W.F."/>
            <person name="Wang G.Y."/>
            <person name="Li Y.H."/>
            <person name="Zhan D.L."/>
            <person name="Shen Y.T."/>
            <person name="Niu Q.F."/>
            <person name="Chang L."/>
            <person name="Qiu J."/>
            <person name="Zhao L."/>
            <person name="Xie H.B."/>
            <person name="Fu W.Y."/>
            <person name="Jin J."/>
            <person name="Li X.W."/>
            <person name="Jiao Y."/>
            <person name="Zhou C.C."/>
            <person name="Tu T."/>
            <person name="Chai C.Y."/>
            <person name="Gao J.L."/>
            <person name="Fan L.J."/>
            <person name="van de Weg E."/>
            <person name="Wang J.Y."/>
            <person name="Gao Z.S."/>
        </authorList>
    </citation>
    <scope>NUCLEOTIDE SEQUENCE [LARGE SCALE GENOMIC DNA]</scope>
    <source>
        <tissue evidence="2">Leaves</tissue>
    </source>
</reference>
<comment type="caution">
    <text evidence="2">The sequence shown here is derived from an EMBL/GenBank/DDBJ whole genome shotgun (WGS) entry which is preliminary data.</text>
</comment>
<dbReference type="InterPro" id="IPR004000">
    <property type="entry name" value="Actin"/>
</dbReference>
<dbReference type="Gene3D" id="3.90.640.10">
    <property type="entry name" value="Actin, Chain A, domain 4"/>
    <property type="match status" value="1"/>
</dbReference>
<dbReference type="InterPro" id="IPR043129">
    <property type="entry name" value="ATPase_NBD"/>
</dbReference>
<dbReference type="SUPFAM" id="SSF68923">
    <property type="entry name" value="PEP carboxykinase N-terminal domain"/>
    <property type="match status" value="1"/>
</dbReference>
<dbReference type="AlphaFoldDB" id="A0A6A1UZ13"/>
<dbReference type="SUPFAM" id="SSF53067">
    <property type="entry name" value="Actin-like ATPase domain"/>
    <property type="match status" value="2"/>
</dbReference>
<dbReference type="PANTHER" id="PTHR11937">
    <property type="entry name" value="ACTIN"/>
    <property type="match status" value="1"/>
</dbReference>
<evidence type="ECO:0000256" key="1">
    <source>
        <dbReference type="RuleBase" id="RU000487"/>
    </source>
</evidence>